<feature type="compositionally biased region" description="Polar residues" evidence="1">
    <location>
        <begin position="220"/>
        <end position="231"/>
    </location>
</feature>
<dbReference type="Proteomes" id="UP000230069">
    <property type="component" value="Unassembled WGS sequence"/>
</dbReference>
<gene>
    <name evidence="3" type="ORF">AQUCO_01700635v1</name>
</gene>
<feature type="region of interest" description="Disordered" evidence="1">
    <location>
        <begin position="40"/>
        <end position="62"/>
    </location>
</feature>
<reference evidence="3 4" key="1">
    <citation type="submission" date="2017-09" db="EMBL/GenBank/DDBJ databases">
        <title>WGS assembly of Aquilegia coerulea Goldsmith.</title>
        <authorList>
            <person name="Hodges S."/>
            <person name="Kramer E."/>
            <person name="Nordborg M."/>
            <person name="Tomkins J."/>
            <person name="Borevitz J."/>
            <person name="Derieg N."/>
            <person name="Yan J."/>
            <person name="Mihaltcheva S."/>
            <person name="Hayes R.D."/>
            <person name="Rokhsar D."/>
        </authorList>
    </citation>
    <scope>NUCLEOTIDE SEQUENCE [LARGE SCALE GENOMIC DNA]</scope>
    <source>
        <strain evidence="4">cv. Goldsmith</strain>
    </source>
</reference>
<dbReference type="SMART" id="SM00343">
    <property type="entry name" value="ZnF_C2HC"/>
    <property type="match status" value="2"/>
</dbReference>
<dbReference type="GO" id="GO:0003677">
    <property type="term" value="F:DNA binding"/>
    <property type="evidence" value="ECO:0007669"/>
    <property type="project" value="InterPro"/>
</dbReference>
<dbReference type="OrthoDB" id="166375at2759"/>
<dbReference type="AlphaFoldDB" id="A0A2G5DNZ1"/>
<dbReference type="InterPro" id="IPR036128">
    <property type="entry name" value="Plus3-like_sf"/>
</dbReference>
<dbReference type="SMART" id="SM00719">
    <property type="entry name" value="Plus3"/>
    <property type="match status" value="1"/>
</dbReference>
<dbReference type="InParanoid" id="A0A2G5DNZ1"/>
<protein>
    <recommendedName>
        <fullName evidence="2">Plus3 domain-containing protein</fullName>
    </recommendedName>
</protein>
<dbReference type="STRING" id="218851.A0A2G5DNZ1"/>
<feature type="domain" description="Plus3" evidence="2">
    <location>
        <begin position="1016"/>
        <end position="1145"/>
    </location>
</feature>
<feature type="compositionally biased region" description="Basic and acidic residues" evidence="1">
    <location>
        <begin position="190"/>
        <end position="203"/>
    </location>
</feature>
<dbReference type="PANTHER" id="PTHR38940:SF4">
    <property type="entry name" value="OS01G0775100 PROTEIN"/>
    <property type="match status" value="1"/>
</dbReference>
<dbReference type="FunCoup" id="A0A2G5DNZ1">
    <property type="interactions" value="123"/>
</dbReference>
<evidence type="ECO:0000313" key="3">
    <source>
        <dbReference type="EMBL" id="PIA45232.1"/>
    </source>
</evidence>
<dbReference type="SUPFAM" id="SSF159042">
    <property type="entry name" value="Plus3-like"/>
    <property type="match status" value="1"/>
</dbReference>
<evidence type="ECO:0000259" key="2">
    <source>
        <dbReference type="PROSITE" id="PS51360"/>
    </source>
</evidence>
<evidence type="ECO:0000256" key="1">
    <source>
        <dbReference type="SAM" id="MobiDB-lite"/>
    </source>
</evidence>
<dbReference type="InterPro" id="IPR001878">
    <property type="entry name" value="Znf_CCHC"/>
</dbReference>
<dbReference type="EMBL" id="KZ305034">
    <property type="protein sequence ID" value="PIA45232.1"/>
    <property type="molecule type" value="Genomic_DNA"/>
</dbReference>
<dbReference type="GO" id="GO:0008270">
    <property type="term" value="F:zinc ion binding"/>
    <property type="evidence" value="ECO:0007669"/>
    <property type="project" value="InterPro"/>
</dbReference>
<proteinExistence type="predicted"/>
<dbReference type="InterPro" id="IPR004343">
    <property type="entry name" value="Plus-3_dom"/>
</dbReference>
<accession>A0A2G5DNZ1</accession>
<evidence type="ECO:0000313" key="4">
    <source>
        <dbReference type="Proteomes" id="UP000230069"/>
    </source>
</evidence>
<dbReference type="PROSITE" id="PS51360">
    <property type="entry name" value="PLUS3"/>
    <property type="match status" value="1"/>
</dbReference>
<sequence>MDTTTFERSGNGSPADQIIAYNSNIDCKEGPTTEQGLVLKSTDESIQPGKKNDSGAGANAASREEMVLVTTDPLSELVWSPHKGLSLKCAECNLADKKAFLWGMVLSPPQDITIGENKNLEPLPGGNLNSSQIVNHSNCEISDQVSLIGSQCGTRKVMPVCQTKDHEYNLGEDMTNLTKKAEQPFLKIIPEEEHSNKGKKICDPTEIQLNETSRTMRRMISSNSEKASSQGNGDGGDTDSSSTKLNEGKLNSLGANPEPGTSEKGASSDPYERSTAAGSGNSYTAGMGIDLAYKASTSKQCKLPDSPIQVLTSAYNRRGGLDSVIQKEDMKKITAASSKVLLEKEDSTSENNFEPQKAESDFVEMGIISYPADEVKQGENEVIPEDDDVLKASPKNIRLPLYQKKDKEKISSNAGILENDEDSHESVESCSNSRGLVLAEKRPWSFDQHLMIANKKIKQTNESPHCTSVQQHGSSFMNWISNMVKGSSKSNLKETTSLDLVIRHSNHEYGNEDQQIMLQERNKPSGCTSTGFGTVFKALYRSDMNPVTGILNIDHHGKGSEEHELDHMKCEDSSIHATCAMERAKLFKVAVFPTDNQPTCEDEGGPSSLPHIPSANVAVVHENHRVDAAENNNLLCMPCDPGKGGQISPFSSFQKGLDSPSDEKELPKLGVSAPLKSSNSMISRSSLGSLWITRFCPKVSGMIDSSQCDQNVREIHEGPTDRIRIPSPHKCVVSVNDQNNCEDPQEPTSEDLFDAVNKKAQNCVVSNDRYFGSIRVKENSDRKFKSTIKTFKTSQRVKNSEAMASVFARRLDALRQIMPSEMESNATVTCIFCGVVGHKLQECLEITESELHALLKKVNLYGAEQSSCLCIRCFQLNHWAIACPNISSRERSHSDGRIEITDNEEKDPPANMFFASTVSGGKKRRVDNELRASTDVNKNVNDVTIFNKSYSDSKLIKKSRLVNRCYEGNPLKNTSREFTFNGKQIKTSSSTENVSKEYQITAFYNFVDRQIPAIPRGTFELIKKLRLSRTDIFKWRRSPVSLFPLEGFFVRLRLRKWEKELGSTGYYVARINGGLREKSSGSSKVPLSVRIGGFKCLVEIQFVSNHDFLEDELLAWWCATLKGGGNLPSEKDLEIKLKQRKSFGF</sequence>
<name>A0A2G5DNZ1_AQUCA</name>
<keyword evidence="4" id="KW-1185">Reference proteome</keyword>
<feature type="region of interest" description="Disordered" evidence="1">
    <location>
        <begin position="190"/>
        <end position="283"/>
    </location>
</feature>
<dbReference type="PANTHER" id="PTHR38940">
    <property type="entry name" value="PLUS3 DOMAIN-CONTAINING PROTEIN"/>
    <property type="match status" value="1"/>
</dbReference>
<dbReference type="Gene3D" id="3.90.70.200">
    <property type="entry name" value="Plus-3 domain"/>
    <property type="match status" value="1"/>
</dbReference>
<dbReference type="Pfam" id="PF03126">
    <property type="entry name" value="Plus-3"/>
    <property type="match status" value="1"/>
</dbReference>
<organism evidence="3 4">
    <name type="scientific">Aquilegia coerulea</name>
    <name type="common">Rocky mountain columbine</name>
    <dbReference type="NCBI Taxonomy" id="218851"/>
    <lineage>
        <taxon>Eukaryota</taxon>
        <taxon>Viridiplantae</taxon>
        <taxon>Streptophyta</taxon>
        <taxon>Embryophyta</taxon>
        <taxon>Tracheophyta</taxon>
        <taxon>Spermatophyta</taxon>
        <taxon>Magnoliopsida</taxon>
        <taxon>Ranunculales</taxon>
        <taxon>Ranunculaceae</taxon>
        <taxon>Thalictroideae</taxon>
        <taxon>Aquilegia</taxon>
    </lineage>
</organism>